<dbReference type="GO" id="GO:0005886">
    <property type="term" value="C:plasma membrane"/>
    <property type="evidence" value="ECO:0007669"/>
    <property type="project" value="UniProtKB-SubCell"/>
</dbReference>
<evidence type="ECO:0000256" key="5">
    <source>
        <dbReference type="ARBA" id="ARBA00023040"/>
    </source>
</evidence>
<feature type="transmembrane region" description="Helical" evidence="11">
    <location>
        <begin position="153"/>
        <end position="178"/>
    </location>
</feature>
<dbReference type="InterPro" id="IPR000276">
    <property type="entry name" value="GPCR_Rhodpsn"/>
</dbReference>
<dbReference type="Pfam" id="PF00001">
    <property type="entry name" value="7tm_1"/>
    <property type="match status" value="1"/>
</dbReference>
<evidence type="ECO:0000313" key="13">
    <source>
        <dbReference type="EMBL" id="KAK7486190.1"/>
    </source>
</evidence>
<dbReference type="SUPFAM" id="SSF81321">
    <property type="entry name" value="Family A G protein-coupled receptor-like"/>
    <property type="match status" value="1"/>
</dbReference>
<dbReference type="PROSITE" id="PS00237">
    <property type="entry name" value="G_PROTEIN_RECEP_F1_1"/>
    <property type="match status" value="1"/>
</dbReference>
<dbReference type="Proteomes" id="UP001519460">
    <property type="component" value="Unassembled WGS sequence"/>
</dbReference>
<keyword evidence="6 11" id="KW-0472">Membrane</keyword>
<feature type="compositionally biased region" description="Low complexity" evidence="10">
    <location>
        <begin position="400"/>
        <end position="409"/>
    </location>
</feature>
<evidence type="ECO:0000256" key="6">
    <source>
        <dbReference type="ARBA" id="ARBA00023136"/>
    </source>
</evidence>
<evidence type="ECO:0000256" key="4">
    <source>
        <dbReference type="ARBA" id="ARBA00022989"/>
    </source>
</evidence>
<evidence type="ECO:0000256" key="1">
    <source>
        <dbReference type="ARBA" id="ARBA00004651"/>
    </source>
</evidence>
<feature type="transmembrane region" description="Helical" evidence="11">
    <location>
        <begin position="190"/>
        <end position="208"/>
    </location>
</feature>
<dbReference type="EMBL" id="JACVVK020000182">
    <property type="protein sequence ID" value="KAK7486190.1"/>
    <property type="molecule type" value="Genomic_DNA"/>
</dbReference>
<comment type="caution">
    <text evidence="13">The sequence shown here is derived from an EMBL/GenBank/DDBJ whole genome shotgun (WGS) entry which is preliminary data.</text>
</comment>
<feature type="transmembrane region" description="Helical" evidence="11">
    <location>
        <begin position="269"/>
        <end position="290"/>
    </location>
</feature>
<dbReference type="PANTHER" id="PTHR24248:SF72">
    <property type="entry name" value="G-PROTEIN COUPLED RECEPTORS FAMILY 1 PROFILE DOMAIN-CONTAINING PROTEIN"/>
    <property type="match status" value="1"/>
</dbReference>
<dbReference type="SMART" id="SM01381">
    <property type="entry name" value="7TM_GPCR_Srsx"/>
    <property type="match status" value="1"/>
</dbReference>
<comment type="subcellular location">
    <subcellularLocation>
        <location evidence="1">Cell membrane</location>
        <topology evidence="1">Multi-pass membrane protein</topology>
    </subcellularLocation>
</comment>
<reference evidence="13 14" key="1">
    <citation type="journal article" date="2023" name="Sci. Data">
        <title>Genome assembly of the Korean intertidal mud-creeper Batillaria attramentaria.</title>
        <authorList>
            <person name="Patra A.K."/>
            <person name="Ho P.T."/>
            <person name="Jun S."/>
            <person name="Lee S.J."/>
            <person name="Kim Y."/>
            <person name="Won Y.J."/>
        </authorList>
    </citation>
    <scope>NUCLEOTIDE SEQUENCE [LARGE SCALE GENOMIC DNA]</scope>
    <source>
        <strain evidence="13">Wonlab-2016</strain>
    </source>
</reference>
<feature type="domain" description="G-protein coupled receptors family 1 profile" evidence="12">
    <location>
        <begin position="169"/>
        <end position="472"/>
    </location>
</feature>
<evidence type="ECO:0000256" key="9">
    <source>
        <dbReference type="RuleBase" id="RU000688"/>
    </source>
</evidence>
<evidence type="ECO:0000259" key="12">
    <source>
        <dbReference type="PROSITE" id="PS50262"/>
    </source>
</evidence>
<feature type="transmembrane region" description="Helical" evidence="11">
    <location>
        <begin position="228"/>
        <end position="248"/>
    </location>
</feature>
<keyword evidence="14" id="KW-1185">Reference proteome</keyword>
<organism evidence="13 14">
    <name type="scientific">Batillaria attramentaria</name>
    <dbReference type="NCBI Taxonomy" id="370345"/>
    <lineage>
        <taxon>Eukaryota</taxon>
        <taxon>Metazoa</taxon>
        <taxon>Spiralia</taxon>
        <taxon>Lophotrochozoa</taxon>
        <taxon>Mollusca</taxon>
        <taxon>Gastropoda</taxon>
        <taxon>Caenogastropoda</taxon>
        <taxon>Sorbeoconcha</taxon>
        <taxon>Cerithioidea</taxon>
        <taxon>Batillariidae</taxon>
        <taxon>Batillaria</taxon>
    </lineage>
</organism>
<dbReference type="PANTHER" id="PTHR24248">
    <property type="entry name" value="ADRENERGIC RECEPTOR-RELATED G-PROTEIN COUPLED RECEPTOR"/>
    <property type="match status" value="1"/>
</dbReference>
<evidence type="ECO:0000256" key="7">
    <source>
        <dbReference type="ARBA" id="ARBA00023170"/>
    </source>
</evidence>
<dbReference type="PRINTS" id="PR00237">
    <property type="entry name" value="GPCRRHODOPSN"/>
</dbReference>
<comment type="similarity">
    <text evidence="9">Belongs to the G-protein coupled receptor 1 family.</text>
</comment>
<keyword evidence="8 9" id="KW-0807">Transducer</keyword>
<keyword evidence="7 9" id="KW-0675">Receptor</keyword>
<protein>
    <recommendedName>
        <fullName evidence="12">G-protein coupled receptors family 1 profile domain-containing protein</fullName>
    </recommendedName>
</protein>
<dbReference type="AlphaFoldDB" id="A0ABD0KGW8"/>
<evidence type="ECO:0000256" key="2">
    <source>
        <dbReference type="ARBA" id="ARBA00022475"/>
    </source>
</evidence>
<evidence type="ECO:0000256" key="8">
    <source>
        <dbReference type="ARBA" id="ARBA00023224"/>
    </source>
</evidence>
<feature type="transmembrane region" description="Helical" evidence="11">
    <location>
        <begin position="310"/>
        <end position="333"/>
    </location>
</feature>
<evidence type="ECO:0000313" key="14">
    <source>
        <dbReference type="Proteomes" id="UP001519460"/>
    </source>
</evidence>
<evidence type="ECO:0000256" key="3">
    <source>
        <dbReference type="ARBA" id="ARBA00022692"/>
    </source>
</evidence>
<feature type="compositionally biased region" description="Polar residues" evidence="10">
    <location>
        <begin position="381"/>
        <end position="395"/>
    </location>
</feature>
<accession>A0ABD0KGW8</accession>
<evidence type="ECO:0000256" key="10">
    <source>
        <dbReference type="SAM" id="MobiDB-lite"/>
    </source>
</evidence>
<dbReference type="GO" id="GO:0004930">
    <property type="term" value="F:G protein-coupled receptor activity"/>
    <property type="evidence" value="ECO:0007669"/>
    <property type="project" value="UniProtKB-KW"/>
</dbReference>
<keyword evidence="2" id="KW-1003">Cell membrane</keyword>
<gene>
    <name evidence="13" type="ORF">BaRGS_00022513</name>
</gene>
<sequence>MLRLNYNNYFFILAKCPTTNRKQTLHYSNETGANSSWNRQKNQVSPQLLTQCTWSANSYGETQAAITLSPQWMCQAQPSEPSLPVPPRAELQDSLPSSFVEKAMVSYYAVPENVTRPWFWVNHTSTGSANTTGSDDGAVDEEKVAAVALVGPVMTGVVLSVIVLCTVVGNVMVLLAVFVNSHLRSTTNYFIVNLAIADLLLGTTVLPFSASLEVFKVWLFGQLFCDIWAAIDVLCCTASIFSLCVISIDRYIGVTRPLQRSTIMTERRALYIIVFIWLLSMAISIAPLIGWKQPPSPDPYECTVTTQTGYVIFSVSASFYIPLSIILLVYFRIYREAIKHSRFLTTGVKTTKVDESGVTLRVHKGGGVGMTSHLHYAQGQGQNNSPHYNANSNSHCPRASPGHQSSSSSDRSESSVGNKTTSRLTAAGKVARFKRETKAAKTLGIVVGVFILCWFPFFFILPLSEYWLPGLP</sequence>
<proteinExistence type="inferred from homology"/>
<dbReference type="PROSITE" id="PS50262">
    <property type="entry name" value="G_PROTEIN_RECEP_F1_2"/>
    <property type="match status" value="1"/>
</dbReference>
<evidence type="ECO:0000256" key="11">
    <source>
        <dbReference type="SAM" id="Phobius"/>
    </source>
</evidence>
<dbReference type="Gene3D" id="1.20.1070.10">
    <property type="entry name" value="Rhodopsin 7-helix transmembrane proteins"/>
    <property type="match status" value="1"/>
</dbReference>
<name>A0ABD0KGW8_9CAEN</name>
<dbReference type="InterPro" id="IPR017452">
    <property type="entry name" value="GPCR_Rhodpsn_7TM"/>
</dbReference>
<keyword evidence="5 9" id="KW-0297">G-protein coupled receptor</keyword>
<keyword evidence="3 9" id="KW-0812">Transmembrane</keyword>
<feature type="region of interest" description="Disordered" evidence="10">
    <location>
        <begin position="381"/>
        <end position="421"/>
    </location>
</feature>
<feature type="transmembrane region" description="Helical" evidence="11">
    <location>
        <begin position="442"/>
        <end position="463"/>
    </location>
</feature>
<keyword evidence="4 11" id="KW-1133">Transmembrane helix</keyword>